<sequence length="395" mass="43576">MRFLIHGFYGAGNTGDDAILHAIIDRIASICPEFKVTVTVRSQIIIPYYGPYDITKVSGFDLNLLHHAVLKSDMVIVGGGGLFQDYAGFSALQLFQGAPSALRQQGAINYYSAPIFLAKTLGKPVFLYALGIGPFQSEEAKRAAGWIAGLADAITVRDQASLTILQRLGVHRTVLAADPAVRLGSLHTSVVEPKELISHTTNHSHLKIAFNLRKWVYGKVESVRAYEAMVFVAKQLISKYDALLYILPFNRSKVEVSQAEEFVSLLPQGSVEIIPYEGSSPVDVKFFLGEMDLVIAERLHASILAMSAGTPAIGLSYDPKVIQFFEEIGLPELCHTIEQVTPESLLATAELVLLSRSDWRSRIKENLVSLQQRDDLHDGILRDQLVRIMRKDTNG</sequence>
<organism evidence="2 3">
    <name type="scientific">Paenibacillus antarcticus</name>
    <dbReference type="NCBI Taxonomy" id="253703"/>
    <lineage>
        <taxon>Bacteria</taxon>
        <taxon>Bacillati</taxon>
        <taxon>Bacillota</taxon>
        <taxon>Bacilli</taxon>
        <taxon>Bacillales</taxon>
        <taxon>Paenibacillaceae</taxon>
        <taxon>Paenibacillus</taxon>
    </lineage>
</organism>
<protein>
    <recommendedName>
        <fullName evidence="1">Polysaccharide pyruvyl transferase domain-containing protein</fullName>
    </recommendedName>
</protein>
<dbReference type="OrthoDB" id="3199616at2"/>
<feature type="domain" description="Polysaccharide pyruvyl transferase" evidence="1">
    <location>
        <begin position="13"/>
        <end position="319"/>
    </location>
</feature>
<dbReference type="RefSeq" id="WP_068648566.1">
    <property type="nucleotide sequence ID" value="NZ_CP043611.1"/>
</dbReference>
<keyword evidence="3" id="KW-1185">Reference proteome</keyword>
<name>A0A168PGD6_9BACL</name>
<evidence type="ECO:0000259" key="1">
    <source>
        <dbReference type="Pfam" id="PF04230"/>
    </source>
</evidence>
<dbReference type="EMBL" id="LVJI01000014">
    <property type="protein sequence ID" value="OAB46736.1"/>
    <property type="molecule type" value="Genomic_DNA"/>
</dbReference>
<evidence type="ECO:0000313" key="3">
    <source>
        <dbReference type="Proteomes" id="UP000077355"/>
    </source>
</evidence>
<dbReference type="PANTHER" id="PTHR36836">
    <property type="entry name" value="COLANIC ACID BIOSYNTHESIS PROTEIN WCAK"/>
    <property type="match status" value="1"/>
</dbReference>
<reference evidence="2 3" key="1">
    <citation type="submission" date="2016-03" db="EMBL/GenBank/DDBJ databases">
        <title>Draft genome sequence of Paenibacillus antarcticus CECT 5836.</title>
        <authorList>
            <person name="Shin S.-K."/>
            <person name="Yi H."/>
        </authorList>
    </citation>
    <scope>NUCLEOTIDE SEQUENCE [LARGE SCALE GENOMIC DNA]</scope>
    <source>
        <strain evidence="2 3">CECT 5836</strain>
    </source>
</reference>
<dbReference type="PANTHER" id="PTHR36836:SF1">
    <property type="entry name" value="COLANIC ACID BIOSYNTHESIS PROTEIN WCAK"/>
    <property type="match status" value="1"/>
</dbReference>
<dbReference type="Proteomes" id="UP000077355">
    <property type="component" value="Unassembled WGS sequence"/>
</dbReference>
<proteinExistence type="predicted"/>
<accession>A0A168PGD6</accession>
<dbReference type="InterPro" id="IPR007345">
    <property type="entry name" value="Polysacch_pyruvyl_Trfase"/>
</dbReference>
<evidence type="ECO:0000313" key="2">
    <source>
        <dbReference type="EMBL" id="OAB46736.1"/>
    </source>
</evidence>
<gene>
    <name evidence="2" type="ORF">PBAT_08645</name>
</gene>
<comment type="caution">
    <text evidence="2">The sequence shown here is derived from an EMBL/GenBank/DDBJ whole genome shotgun (WGS) entry which is preliminary data.</text>
</comment>
<dbReference type="Pfam" id="PF04230">
    <property type="entry name" value="PS_pyruv_trans"/>
    <property type="match status" value="1"/>
</dbReference>
<dbReference type="AlphaFoldDB" id="A0A168PGD6"/>